<dbReference type="SUPFAM" id="SSF52279">
    <property type="entry name" value="Beta-D-glucan exohydrolase, C-terminal domain"/>
    <property type="match status" value="1"/>
</dbReference>
<dbReference type="InterPro" id="IPR036881">
    <property type="entry name" value="Glyco_hydro_3_C_sf"/>
</dbReference>
<dbReference type="Pfam" id="PF14310">
    <property type="entry name" value="Fn3-like"/>
    <property type="match status" value="1"/>
</dbReference>
<evidence type="ECO:0000256" key="9">
    <source>
        <dbReference type="SAM" id="Phobius"/>
    </source>
</evidence>
<dbReference type="Gene3D" id="3.40.50.1700">
    <property type="entry name" value="Glycoside hydrolase family 3 C-terminal domain"/>
    <property type="match status" value="1"/>
</dbReference>
<dbReference type="Proteomes" id="UP000186817">
    <property type="component" value="Unassembled WGS sequence"/>
</dbReference>
<proteinExistence type="inferred from homology"/>
<dbReference type="PROSITE" id="PS51665">
    <property type="entry name" value="ENKURIN"/>
    <property type="match status" value="1"/>
</dbReference>
<dbReference type="InterPro" id="IPR051915">
    <property type="entry name" value="Cellulose_Degrad_GH3"/>
</dbReference>
<dbReference type="Gene3D" id="3.20.20.300">
    <property type="entry name" value="Glycoside hydrolase, family 3, N-terminal domain"/>
    <property type="match status" value="1"/>
</dbReference>
<dbReference type="FunFam" id="2.60.40.10:FF:000495">
    <property type="entry name" value="Periplasmic beta-glucosidase"/>
    <property type="match status" value="1"/>
</dbReference>
<dbReference type="NCBIfam" id="NF011678">
    <property type="entry name" value="PRK15098.1"/>
    <property type="match status" value="1"/>
</dbReference>
<evidence type="ECO:0000313" key="11">
    <source>
        <dbReference type="EMBL" id="OLP95027.1"/>
    </source>
</evidence>
<keyword evidence="9" id="KW-0472">Membrane</keyword>
<keyword evidence="6 7" id="KW-0326">Glycosidase</keyword>
<dbReference type="PROSITE" id="PS00775">
    <property type="entry name" value="GLYCOSYL_HYDROL_F3"/>
    <property type="match status" value="1"/>
</dbReference>
<dbReference type="Gene3D" id="1.20.1250.20">
    <property type="entry name" value="MFS general substrate transporter like domains"/>
    <property type="match status" value="1"/>
</dbReference>
<dbReference type="GO" id="GO:0009251">
    <property type="term" value="P:glucan catabolic process"/>
    <property type="evidence" value="ECO:0007669"/>
    <property type="project" value="TreeGrafter"/>
</dbReference>
<dbReference type="GO" id="GO:0008422">
    <property type="term" value="F:beta-glucosidase activity"/>
    <property type="evidence" value="ECO:0007669"/>
    <property type="project" value="UniProtKB-EC"/>
</dbReference>
<protein>
    <recommendedName>
        <fullName evidence="3">beta-glucosidase</fullName>
        <ecNumber evidence="3">3.2.1.21</ecNumber>
    </recommendedName>
</protein>
<dbReference type="InterPro" id="IPR036259">
    <property type="entry name" value="MFS_trans_sf"/>
</dbReference>
<dbReference type="InterPro" id="IPR017853">
    <property type="entry name" value="GH"/>
</dbReference>
<dbReference type="SMART" id="SM01217">
    <property type="entry name" value="Fn3_like"/>
    <property type="match status" value="1"/>
</dbReference>
<dbReference type="SUPFAM" id="SSF51445">
    <property type="entry name" value="(Trans)glycosidases"/>
    <property type="match status" value="1"/>
</dbReference>
<dbReference type="InterPro" id="IPR001764">
    <property type="entry name" value="Glyco_hydro_3_N"/>
</dbReference>
<feature type="coiled-coil region" evidence="8">
    <location>
        <begin position="1907"/>
        <end position="1934"/>
    </location>
</feature>
<reference evidence="11 12" key="1">
    <citation type="submission" date="2016-02" db="EMBL/GenBank/DDBJ databases">
        <title>Genome analysis of coral dinoflagellate symbionts highlights evolutionary adaptations to a symbiotic lifestyle.</title>
        <authorList>
            <person name="Aranda M."/>
            <person name="Li Y."/>
            <person name="Liew Y.J."/>
            <person name="Baumgarten S."/>
            <person name="Simakov O."/>
            <person name="Wilson M."/>
            <person name="Piel J."/>
            <person name="Ashoor H."/>
            <person name="Bougouffa S."/>
            <person name="Bajic V.B."/>
            <person name="Ryu T."/>
            <person name="Ravasi T."/>
            <person name="Bayer T."/>
            <person name="Micklem G."/>
            <person name="Kim H."/>
            <person name="Bhak J."/>
            <person name="Lajeunesse T.C."/>
            <person name="Voolstra C.R."/>
        </authorList>
    </citation>
    <scope>NUCLEOTIDE SEQUENCE [LARGE SCALE GENOMIC DNA]</scope>
    <source>
        <strain evidence="11 12">CCMP2467</strain>
    </source>
</reference>
<feature type="transmembrane region" description="Helical" evidence="9">
    <location>
        <begin position="1409"/>
        <end position="1427"/>
    </location>
</feature>
<keyword evidence="5 7" id="KW-0378">Hydrolase</keyword>
<evidence type="ECO:0000313" key="12">
    <source>
        <dbReference type="Proteomes" id="UP000186817"/>
    </source>
</evidence>
<feature type="transmembrane region" description="Helical" evidence="9">
    <location>
        <begin position="1286"/>
        <end position="1304"/>
    </location>
</feature>
<name>A0A1Q9DIK9_SYMMI</name>
<dbReference type="Pfam" id="PF01915">
    <property type="entry name" value="Glyco_hydro_3_C"/>
    <property type="match status" value="1"/>
</dbReference>
<dbReference type="OrthoDB" id="2123594at2759"/>
<organism evidence="11 12">
    <name type="scientific">Symbiodinium microadriaticum</name>
    <name type="common">Dinoflagellate</name>
    <name type="synonym">Zooxanthella microadriatica</name>
    <dbReference type="NCBI Taxonomy" id="2951"/>
    <lineage>
        <taxon>Eukaryota</taxon>
        <taxon>Sar</taxon>
        <taxon>Alveolata</taxon>
        <taxon>Dinophyceae</taxon>
        <taxon>Suessiales</taxon>
        <taxon>Symbiodiniaceae</taxon>
        <taxon>Symbiodinium</taxon>
    </lineage>
</organism>
<dbReference type="InterPro" id="IPR026891">
    <property type="entry name" value="Fn3-like"/>
</dbReference>
<evidence type="ECO:0000256" key="7">
    <source>
        <dbReference type="RuleBase" id="RU361161"/>
    </source>
</evidence>
<dbReference type="InterPro" id="IPR019800">
    <property type="entry name" value="Glyco_hydro_3_AS"/>
</dbReference>
<feature type="transmembrane region" description="Helical" evidence="9">
    <location>
        <begin position="1346"/>
        <end position="1369"/>
    </location>
</feature>
<dbReference type="PANTHER" id="PTHR30620:SF16">
    <property type="entry name" value="LYSOSOMAL BETA GLUCOSIDASE"/>
    <property type="match status" value="1"/>
</dbReference>
<comment type="catalytic activity">
    <reaction evidence="1">
        <text>Hydrolysis of terminal, non-reducing beta-D-glucosyl residues with release of beta-D-glucose.</text>
        <dbReference type="EC" id="3.2.1.21"/>
    </reaction>
</comment>
<evidence type="ECO:0000256" key="3">
    <source>
        <dbReference type="ARBA" id="ARBA00012744"/>
    </source>
</evidence>
<evidence type="ECO:0000256" key="8">
    <source>
        <dbReference type="SAM" id="Coils"/>
    </source>
</evidence>
<keyword evidence="8" id="KW-0175">Coiled coil</keyword>
<keyword evidence="9" id="KW-1133">Transmembrane helix</keyword>
<keyword evidence="9" id="KW-0812">Transmembrane</keyword>
<keyword evidence="12" id="KW-1185">Reference proteome</keyword>
<feature type="transmembrane region" description="Helical" evidence="9">
    <location>
        <begin position="1524"/>
        <end position="1545"/>
    </location>
</feature>
<comment type="caution">
    <text evidence="11">The sequence shown here is derived from an EMBL/GenBank/DDBJ whole genome shotgun (WGS) entry which is preliminary data.</text>
</comment>
<dbReference type="FunFam" id="3.20.20.300:FF:000005">
    <property type="entry name" value="Periplasmic beta-glucosidase"/>
    <property type="match status" value="1"/>
</dbReference>
<evidence type="ECO:0000256" key="2">
    <source>
        <dbReference type="ARBA" id="ARBA00005336"/>
    </source>
</evidence>
<dbReference type="EC" id="3.2.1.21" evidence="3"/>
<keyword evidence="4" id="KW-0732">Signal</keyword>
<dbReference type="Pfam" id="PF13864">
    <property type="entry name" value="Enkurin"/>
    <property type="match status" value="1"/>
</dbReference>
<dbReference type="Pfam" id="PF00933">
    <property type="entry name" value="Glyco_hydro_3"/>
    <property type="match status" value="1"/>
</dbReference>
<dbReference type="InterPro" id="IPR002772">
    <property type="entry name" value="Glyco_hydro_3_C"/>
</dbReference>
<accession>A0A1Q9DIK9</accession>
<feature type="transmembrane region" description="Helical" evidence="9">
    <location>
        <begin position="1474"/>
        <end position="1494"/>
    </location>
</feature>
<dbReference type="PANTHER" id="PTHR30620">
    <property type="entry name" value="PERIPLASMIC BETA-GLUCOSIDASE-RELATED"/>
    <property type="match status" value="1"/>
</dbReference>
<feature type="domain" description="Enkurin" evidence="10">
    <location>
        <begin position="1838"/>
        <end position="1932"/>
    </location>
</feature>
<dbReference type="InterPro" id="IPR036962">
    <property type="entry name" value="Glyco_hydro_3_N_sf"/>
</dbReference>
<evidence type="ECO:0000259" key="10">
    <source>
        <dbReference type="PROSITE" id="PS51665"/>
    </source>
</evidence>
<evidence type="ECO:0000256" key="4">
    <source>
        <dbReference type="ARBA" id="ARBA00022729"/>
    </source>
</evidence>
<dbReference type="InterPro" id="IPR013783">
    <property type="entry name" value="Ig-like_fold"/>
</dbReference>
<feature type="coiled-coil region" evidence="8">
    <location>
        <begin position="1834"/>
        <end position="1861"/>
    </location>
</feature>
<sequence>MRARGSVTMLARDDPHIEKLISQMTLEEKAGQLTILADTVRPCNPDINPEVNHRQAHEMVEQIRKSRVGSLFNGVGIKEGREAQRLAVEETRLGIPLIFGSDVIHGMWTVFPIPLGEAASFDPDLAFQTARATALETTASGIHWTFAPMVDVARDQRWGRVAEGSGEDVFLGKQLGVARVRGFQGNDLRAEDSLLATPKHFAAYGGVSGGMDYNFVEISEATLRDVHLPAFKACIDAGALTLMSAFNDIAGVPASGNRWLCTQVLRNEWGFKGFIVSDYTADEELICHGFAADGRDAARLAFKAGVDMSMQSGLYVQHMQDLVAKGDVSMEEVDEGVRRILKIKKAIGLFENPYKCLDPKLDEKMEKLRAAHEPLAREAGRKSIVLLKNDSKVLPLKKSGQKIALIGPFATDTQNLQGCWTVYGDKKRAVPLDVGIRKALSKADDLEIVQGCDFETAVDGGVEKAVAAAKKAEVVVLAVGEPENFSGESQSRTQIIIPPAQQALAEAVSATGTPVVVLLRTGRALALYGAVRDAQAILVTWFLGTQTGPAIADVLFGDYNPAGHLPVSFAADSGQQPLFYNAPRTGRPQGDGPRTFKASWREVASKALYPFGYGLSYTEFSFTKPNLSTNKLGWDQALQVTAQVSNTGALAGEKVAQLYVHDCVASRVRPVRELKGFQKVLLKAGETKTLTFQISRHDLAFHGADGKLVAEPGEFHVWISGCSASGEHAKFDLLGHVCKLALLSGAEGRPRTLEGKKTQSYLGRVAGATTAVLTEASGLLLEEISGCPVGVPEVPKSTQRKASFSQKGSSAELKSFAANVGRPQSAARSKTLLLMDRPLKRERRGRAGEFRQRLDVLLATDSSARAVASQKMADARLQFGMAATLIAIRLQLGPSLDFSRLNPIEEKDLVRKACLKRGVRPDSIVSKVTFDVEKARKANKASGVRGTVRCGCVWRGQRKDEMPYQNDSMPIFVSKGRGSIGNALSPFNVKVPGKMMSWATEDGKQGGKPLPIDRPLELVWQAAKVSEGEDWPSYFARRAKIYKKGKPQRRYLARDATIAGSCFGLPETVPYVPSRAFYCTAYERALSGLEEFQLLEDLVAEGFNLMLLGPDGFPMSEERSAIAKAYKDGSRPFGHERVLVAMLRQEYPWLYDRFDGDLSKLSALLQLLEDRWEFPARVFPLLWTHIRRASGRAEDHSKPLSKDDWESDVAEKKSAMKKLYISAFLSVAQTVITIQSEPLLVKELAGGDVGLTAKLLANTQGFVGVLGIIVNQTGGKFSDALGRKQFLALGPLANVLFGLMIFRNSQKLRVVLPVRVLRAILTTFSSTVMLTAALSDVAQGAELGAALSKMGAAVGAGIVITPFVEALFLQRSKSPRTAYLVLSALGCVHAAFVGFSVPETLRCAQRKTLASAMQLSSINPFGFLNIFRRGSVGLQKMICIQTLQMFLEGKNLSDLVELWKREHLKWTVEGSRNFVMIYGMLSILSGIYVTPYFLKNLSARGFTSATNLLNLLGFLLRGAKEQSWIFLLAIIPMLPGVNGASATALKSISADLATSEGFGKGEFSAWTNNLRALAGAVATVFYGNYYSWCKRTGSPAGTTFALAGLVGAALPELLLRLTRDSEIQRSKQAAAFDNWLQALRTRCGYSKNAFLCATASANMLMMHQESIYNIIPPKPVAQERPPMYKSKHSSDLPPTASTFAAKGTTCPNVANIGGGLDKKPVADKSHSSFGKPKGHYCDDPGNFLKKSEKTGGKVLSLKEMKKEHPEALLPTQLKEQTRGGVPKASEQPVMNLVTSKNFIVANAVEVILAAPKKVPEGTKDYLKKEDYGKVPKYLQNIKQDIEAEYQYIRALQEQQEQAEAERVRPMTEDERQSLLEGLKAKWEQVNTAYQGGTHVTNLDTMGKLKRKEQHEAELSQLEKDIEKLSKRSIHINSEA</sequence>
<dbReference type="PRINTS" id="PR00133">
    <property type="entry name" value="GLHYDRLASE3"/>
</dbReference>
<evidence type="ECO:0000256" key="5">
    <source>
        <dbReference type="ARBA" id="ARBA00022801"/>
    </source>
</evidence>
<feature type="transmembrane region" description="Helical" evidence="9">
    <location>
        <begin position="1316"/>
        <end position="1334"/>
    </location>
</feature>
<evidence type="ECO:0000256" key="1">
    <source>
        <dbReference type="ARBA" id="ARBA00000448"/>
    </source>
</evidence>
<evidence type="ECO:0000256" key="6">
    <source>
        <dbReference type="ARBA" id="ARBA00023295"/>
    </source>
</evidence>
<dbReference type="InterPro" id="IPR027012">
    <property type="entry name" value="Enkurin_dom"/>
</dbReference>
<dbReference type="Gene3D" id="2.60.40.10">
    <property type="entry name" value="Immunoglobulins"/>
    <property type="match status" value="1"/>
</dbReference>
<dbReference type="EMBL" id="LSRX01000519">
    <property type="protein sequence ID" value="OLP95027.1"/>
    <property type="molecule type" value="Genomic_DNA"/>
</dbReference>
<comment type="similarity">
    <text evidence="2 7">Belongs to the glycosyl hydrolase 3 family.</text>
</comment>
<feature type="transmembrane region" description="Helical" evidence="9">
    <location>
        <begin position="1378"/>
        <end position="1397"/>
    </location>
</feature>
<gene>
    <name evidence="11" type="primary">bglX</name>
    <name evidence="11" type="ORF">AK812_SmicGene22885</name>
</gene>
<dbReference type="SUPFAM" id="SSF103473">
    <property type="entry name" value="MFS general substrate transporter"/>
    <property type="match status" value="1"/>
</dbReference>